<feature type="region of interest" description="Disordered" evidence="1">
    <location>
        <begin position="79"/>
        <end position="128"/>
    </location>
</feature>
<gene>
    <name evidence="2" type="ORF">O9K51_00243</name>
</gene>
<feature type="compositionally biased region" description="Low complexity" evidence="1">
    <location>
        <begin position="9"/>
        <end position="33"/>
    </location>
</feature>
<proteinExistence type="predicted"/>
<dbReference type="AlphaFoldDB" id="A0AB34G1H0"/>
<reference evidence="2" key="1">
    <citation type="submission" date="2023-01" db="EMBL/GenBank/DDBJ databases">
        <title>The growth and conidiation of Purpureocillium lavendulum are regulated by nitrogen source and histone H3K14 acetylation.</title>
        <authorList>
            <person name="Tang P."/>
            <person name="Han J."/>
            <person name="Zhang C."/>
            <person name="Tang P."/>
            <person name="Qi F."/>
            <person name="Zhang K."/>
            <person name="Liang L."/>
        </authorList>
    </citation>
    <scope>NUCLEOTIDE SEQUENCE</scope>
    <source>
        <strain evidence="2">YMF1.00683</strain>
    </source>
</reference>
<organism evidence="2 3">
    <name type="scientific">Purpureocillium lavendulum</name>
    <dbReference type="NCBI Taxonomy" id="1247861"/>
    <lineage>
        <taxon>Eukaryota</taxon>
        <taxon>Fungi</taxon>
        <taxon>Dikarya</taxon>
        <taxon>Ascomycota</taxon>
        <taxon>Pezizomycotina</taxon>
        <taxon>Sordariomycetes</taxon>
        <taxon>Hypocreomycetidae</taxon>
        <taxon>Hypocreales</taxon>
        <taxon>Ophiocordycipitaceae</taxon>
        <taxon>Purpureocillium</taxon>
    </lineage>
</organism>
<comment type="caution">
    <text evidence="2">The sequence shown here is derived from an EMBL/GenBank/DDBJ whole genome shotgun (WGS) entry which is preliminary data.</text>
</comment>
<evidence type="ECO:0000256" key="1">
    <source>
        <dbReference type="SAM" id="MobiDB-lite"/>
    </source>
</evidence>
<evidence type="ECO:0000313" key="2">
    <source>
        <dbReference type="EMBL" id="KAJ6445482.1"/>
    </source>
</evidence>
<keyword evidence="3" id="KW-1185">Reference proteome</keyword>
<feature type="compositionally biased region" description="Basic residues" evidence="1">
    <location>
        <begin position="91"/>
        <end position="105"/>
    </location>
</feature>
<dbReference type="Proteomes" id="UP001163105">
    <property type="component" value="Unassembled WGS sequence"/>
</dbReference>
<protein>
    <submittedName>
        <fullName evidence="2">Uncharacterized protein</fullName>
    </submittedName>
</protein>
<sequence>MMAQRLRGRPAAGTTTPTTTTTTAAAAAAAAAGSGPGRARTKCTNCHRWGRTAAVCWRPRPAPPTVVNHIRLAPGSSVFAAGSLAPPAAKGGKKKNKKKNKKEKKEKKDEADGGKGPAPDGDMDMAAM</sequence>
<evidence type="ECO:0000313" key="3">
    <source>
        <dbReference type="Proteomes" id="UP001163105"/>
    </source>
</evidence>
<feature type="region of interest" description="Disordered" evidence="1">
    <location>
        <begin position="1"/>
        <end position="43"/>
    </location>
</feature>
<dbReference type="EMBL" id="JAQHRD010000001">
    <property type="protein sequence ID" value="KAJ6445482.1"/>
    <property type="molecule type" value="Genomic_DNA"/>
</dbReference>
<accession>A0AB34G1H0</accession>
<name>A0AB34G1H0_9HYPO</name>